<evidence type="ECO:0000313" key="2">
    <source>
        <dbReference type="Proteomes" id="UP000198517"/>
    </source>
</evidence>
<evidence type="ECO:0000313" key="1">
    <source>
        <dbReference type="EMBL" id="SDE71540.1"/>
    </source>
</evidence>
<keyword evidence="2" id="KW-1185">Reference proteome</keyword>
<evidence type="ECO:0008006" key="3">
    <source>
        <dbReference type="Google" id="ProtNLM"/>
    </source>
</evidence>
<sequence length="585" mass="66131">MGKLYFKILLLPILFIFSYHLKAQQDVDLENLGKRTKEELKKNPFKISGGISANSIFYGSNVYSGREPFTYFLNGNLNIGFYKWTMPISYNLTNQGSNLGYQIPFKFNRLSLAPKYKWAKAYIGDASMSFSPYTFNGLLFSGAGLELNPKIPLKVALMTGRLNKAVEDDGNPNTMPAYKRMGYGTHLKWEKEQYKLGVIGFYAKDDIHSLKKSLDERGILPQENLVLSINGAFKIKKNIEIFGEYANTAITTNQRATAIGGVKEGIASHLMKTNSSTENYSAFNTGANLQLKKGMIGIRYEKIEPGYRTLGAYYFNNDLENITLNSYFTLLKDKLSLSSNIGRQRDNLDNKKLKQTSRWVGAVNANLKASEKLMISASYSNFTMFTNRQLNQFTHINANPLQIQQPKDSIDYKQISQNMNVNINYALSNSKDKTQNINFNYSLNDMVNRENGIVRKGGLSRFHNANINYTIGFPEKKLNIGSSFNFTHTYAASQISTIWGPSITVSKSFLKEDKLKTNASASYNRSNMPNATISVANLMLGANYTPWDKHNFNLTLVQMMRNTNQNIENPKVNETTCTIGYNYSF</sequence>
<dbReference type="Proteomes" id="UP000198517">
    <property type="component" value="Unassembled WGS sequence"/>
</dbReference>
<protein>
    <recommendedName>
        <fullName evidence="3">Outer membrane protein beta-barrel family protein</fullName>
    </recommendedName>
</protein>
<dbReference type="RefSeq" id="WP_245688974.1">
    <property type="nucleotide sequence ID" value="NZ_FNAS01000020.1"/>
</dbReference>
<reference evidence="1 2" key="1">
    <citation type="submission" date="2016-10" db="EMBL/GenBank/DDBJ databases">
        <authorList>
            <person name="de Groot N.N."/>
        </authorList>
    </citation>
    <scope>NUCLEOTIDE SEQUENCE [LARGE SCALE GENOMIC DNA]</scope>
    <source>
        <strain evidence="1 2">DSM 24015</strain>
    </source>
</reference>
<gene>
    <name evidence="1" type="ORF">SAMN05421544_1203</name>
</gene>
<dbReference type="EMBL" id="FNAS01000020">
    <property type="protein sequence ID" value="SDE71540.1"/>
    <property type="molecule type" value="Genomic_DNA"/>
</dbReference>
<name>A0A1G7F6K6_9FLAO</name>
<organism evidence="1 2">
    <name type="scientific">Riemerella columbipharyngis</name>
    <dbReference type="NCBI Taxonomy" id="1071918"/>
    <lineage>
        <taxon>Bacteria</taxon>
        <taxon>Pseudomonadati</taxon>
        <taxon>Bacteroidota</taxon>
        <taxon>Flavobacteriia</taxon>
        <taxon>Flavobacteriales</taxon>
        <taxon>Weeksellaceae</taxon>
        <taxon>Riemerella</taxon>
    </lineage>
</organism>
<dbReference type="AlphaFoldDB" id="A0A1G7F6K6"/>
<proteinExistence type="predicted"/>
<accession>A0A1G7F6K6</accession>
<dbReference type="STRING" id="1071918.SAMN05421544_1203"/>